<protein>
    <submittedName>
        <fullName evidence="1">Uncharacterized protein</fullName>
    </submittedName>
</protein>
<dbReference type="EMBL" id="JNVC02000024">
    <property type="protein sequence ID" value="KEZ47177.1"/>
    <property type="molecule type" value="Genomic_DNA"/>
</dbReference>
<dbReference type="AlphaFoldDB" id="A0A084GIL5"/>
<comment type="caution">
    <text evidence="1">The sequence shown here is derived from an EMBL/GenBank/DDBJ whole genome shotgun (WGS) entry which is preliminary data.</text>
</comment>
<name>A0A084GIL5_METID</name>
<sequence>MKLRSSAYSNLKKSLNVLKLRGLGTFFQGTRTPKPRENFGIHTKKNELRLVLNWKNNLNFLNYIIF</sequence>
<evidence type="ECO:0000313" key="1">
    <source>
        <dbReference type="EMBL" id="KEZ47177.1"/>
    </source>
</evidence>
<organism evidence="1 2">
    <name type="scientific">Metabacillus indicus</name>
    <name type="common">Bacillus indicus</name>
    <dbReference type="NCBI Taxonomy" id="246786"/>
    <lineage>
        <taxon>Bacteria</taxon>
        <taxon>Bacillati</taxon>
        <taxon>Bacillota</taxon>
        <taxon>Bacilli</taxon>
        <taxon>Bacillales</taxon>
        <taxon>Bacillaceae</taxon>
        <taxon>Metabacillus</taxon>
    </lineage>
</organism>
<evidence type="ECO:0000313" key="2">
    <source>
        <dbReference type="Proteomes" id="UP000028549"/>
    </source>
</evidence>
<proteinExistence type="predicted"/>
<accession>A0A084GIL5</accession>
<dbReference type="Proteomes" id="UP000028549">
    <property type="component" value="Unassembled WGS sequence"/>
</dbReference>
<keyword evidence="2" id="KW-1185">Reference proteome</keyword>
<reference evidence="1 2" key="1">
    <citation type="journal article" date="2005" name="Int. J. Syst. Evol. Microbiol.">
        <title>Bacillus cibi sp. nov., isolated from jeotgal, a traditional Korean fermented seafood.</title>
        <authorList>
            <person name="Yoon J.H."/>
            <person name="Lee C.H."/>
            <person name="Oh T.K."/>
        </authorList>
    </citation>
    <scope>NUCLEOTIDE SEQUENCE [LARGE SCALE GENOMIC DNA]</scope>
    <source>
        <strain evidence="1 2">DSM 16189</strain>
    </source>
</reference>
<gene>
    <name evidence="1" type="ORF">GS18_0220220</name>
</gene>